<protein>
    <recommendedName>
        <fullName evidence="9">Carrier domain-containing protein</fullName>
    </recommendedName>
</protein>
<dbReference type="EMBL" id="BMWS01000034">
    <property type="protein sequence ID" value="GGX32409.1"/>
    <property type="molecule type" value="Genomic_DNA"/>
</dbReference>
<organism evidence="10 11">
    <name type="scientific">Aquimarina muelleri</name>
    <dbReference type="NCBI Taxonomy" id="279356"/>
    <lineage>
        <taxon>Bacteria</taxon>
        <taxon>Pseudomonadati</taxon>
        <taxon>Bacteroidota</taxon>
        <taxon>Flavobacteriia</taxon>
        <taxon>Flavobacteriales</taxon>
        <taxon>Flavobacteriaceae</taxon>
        <taxon>Aquimarina</taxon>
    </lineage>
</organism>
<dbReference type="GO" id="GO:0043041">
    <property type="term" value="P:amino acid activation for nonribosomal peptide biosynthetic process"/>
    <property type="evidence" value="ECO:0007669"/>
    <property type="project" value="TreeGrafter"/>
</dbReference>
<dbReference type="CDD" id="cd19534">
    <property type="entry name" value="E_NRPS"/>
    <property type="match status" value="2"/>
</dbReference>
<evidence type="ECO:0000256" key="6">
    <source>
        <dbReference type="ARBA" id="ARBA00022737"/>
    </source>
</evidence>
<comment type="similarity">
    <text evidence="2">Belongs to the ATP-dependent AMP-binding enzyme family.</text>
</comment>
<dbReference type="InterPro" id="IPR036736">
    <property type="entry name" value="ACP-like_sf"/>
</dbReference>
<dbReference type="GO" id="GO:0044550">
    <property type="term" value="P:secondary metabolite biosynthetic process"/>
    <property type="evidence" value="ECO:0007669"/>
    <property type="project" value="UniProtKB-ARBA"/>
</dbReference>
<dbReference type="FunFam" id="3.40.50.12780:FF:000012">
    <property type="entry name" value="Non-ribosomal peptide synthetase"/>
    <property type="match status" value="3"/>
</dbReference>
<dbReference type="FunFam" id="3.30.559.30:FF:000001">
    <property type="entry name" value="Non-ribosomal peptide synthetase"/>
    <property type="match status" value="1"/>
</dbReference>
<dbReference type="NCBIfam" id="NF003417">
    <property type="entry name" value="PRK04813.1"/>
    <property type="match status" value="7"/>
</dbReference>
<feature type="domain" description="Carrier" evidence="9">
    <location>
        <begin position="5234"/>
        <end position="5309"/>
    </location>
</feature>
<dbReference type="SUPFAM" id="SSF47336">
    <property type="entry name" value="ACP-like"/>
    <property type="match status" value="6"/>
</dbReference>
<dbReference type="GO" id="GO:0071766">
    <property type="term" value="P:Actinobacterium-type cell wall biogenesis"/>
    <property type="evidence" value="ECO:0007669"/>
    <property type="project" value="UniProtKB-ARBA"/>
</dbReference>
<dbReference type="PANTHER" id="PTHR45527">
    <property type="entry name" value="NONRIBOSOMAL PEPTIDE SYNTHETASE"/>
    <property type="match status" value="1"/>
</dbReference>
<feature type="domain" description="Carrier" evidence="9">
    <location>
        <begin position="4209"/>
        <end position="4284"/>
    </location>
</feature>
<dbReference type="GO" id="GO:0008610">
    <property type="term" value="P:lipid biosynthetic process"/>
    <property type="evidence" value="ECO:0007669"/>
    <property type="project" value="InterPro"/>
</dbReference>
<dbReference type="FunFam" id="3.40.50.980:FF:000001">
    <property type="entry name" value="Non-ribosomal peptide synthetase"/>
    <property type="match status" value="3"/>
</dbReference>
<dbReference type="PANTHER" id="PTHR45527:SF14">
    <property type="entry name" value="PLIPASTATIN SYNTHASE SUBUNIT B"/>
    <property type="match status" value="1"/>
</dbReference>
<keyword evidence="7" id="KW-0276">Fatty acid metabolism</keyword>
<dbReference type="Gene3D" id="2.30.38.10">
    <property type="entry name" value="Luciferase, Domain 3"/>
    <property type="match status" value="5"/>
</dbReference>
<keyword evidence="3" id="KW-0596">Phosphopantetheine</keyword>
<keyword evidence="8" id="KW-0443">Lipid metabolism</keyword>
<feature type="domain" description="Carrier" evidence="9">
    <location>
        <begin position="613"/>
        <end position="687"/>
    </location>
</feature>
<dbReference type="Gene3D" id="3.40.50.980">
    <property type="match status" value="10"/>
</dbReference>
<dbReference type="SUPFAM" id="SSF56801">
    <property type="entry name" value="Acetyl-CoA synthetase-like"/>
    <property type="match status" value="6"/>
</dbReference>
<dbReference type="CDD" id="cd05930">
    <property type="entry name" value="A_NRPS"/>
    <property type="match status" value="2"/>
</dbReference>
<dbReference type="InterPro" id="IPR045851">
    <property type="entry name" value="AMP-bd_C_sf"/>
</dbReference>
<comment type="caution">
    <text evidence="10">The sequence shown here is derived from an EMBL/GenBank/DDBJ whole genome shotgun (WGS) entry which is preliminary data.</text>
</comment>
<dbReference type="SUPFAM" id="SSF52777">
    <property type="entry name" value="CoA-dependent acyltransferases"/>
    <property type="match status" value="14"/>
</dbReference>
<dbReference type="Pfam" id="PF23024">
    <property type="entry name" value="AMP-dom_DIP2-like"/>
    <property type="match status" value="1"/>
</dbReference>
<evidence type="ECO:0000256" key="1">
    <source>
        <dbReference type="ARBA" id="ARBA00001957"/>
    </source>
</evidence>
<evidence type="ECO:0000256" key="2">
    <source>
        <dbReference type="ARBA" id="ARBA00006432"/>
    </source>
</evidence>
<dbReference type="FunFam" id="3.30.300.30:FF:000010">
    <property type="entry name" value="Enterobactin synthetase component F"/>
    <property type="match status" value="5"/>
</dbReference>
<dbReference type="NCBIfam" id="TIGR01733">
    <property type="entry name" value="AA-adenyl-dom"/>
    <property type="match status" value="5"/>
</dbReference>
<evidence type="ECO:0000256" key="3">
    <source>
        <dbReference type="ARBA" id="ARBA00022450"/>
    </source>
</evidence>
<feature type="domain" description="Carrier" evidence="9">
    <location>
        <begin position="1656"/>
        <end position="1730"/>
    </location>
</feature>
<dbReference type="PROSITE" id="PS50075">
    <property type="entry name" value="CARRIER"/>
    <property type="match status" value="6"/>
</dbReference>
<dbReference type="SMART" id="SM00823">
    <property type="entry name" value="PKS_PP"/>
    <property type="match status" value="6"/>
</dbReference>
<feature type="domain" description="Carrier" evidence="9">
    <location>
        <begin position="3159"/>
        <end position="3234"/>
    </location>
</feature>
<dbReference type="InterPro" id="IPR006162">
    <property type="entry name" value="Ppantetheine_attach_site"/>
</dbReference>
<dbReference type="GO" id="GO:0016874">
    <property type="term" value="F:ligase activity"/>
    <property type="evidence" value="ECO:0007669"/>
    <property type="project" value="UniProtKB-KW"/>
</dbReference>
<evidence type="ECO:0000256" key="4">
    <source>
        <dbReference type="ARBA" id="ARBA00022553"/>
    </source>
</evidence>
<keyword evidence="5" id="KW-0436">Ligase</keyword>
<dbReference type="InterPro" id="IPR020845">
    <property type="entry name" value="AMP-binding_CS"/>
</dbReference>
<dbReference type="GO" id="GO:0006631">
    <property type="term" value="P:fatty acid metabolic process"/>
    <property type="evidence" value="ECO:0007669"/>
    <property type="project" value="UniProtKB-KW"/>
</dbReference>
<dbReference type="CDD" id="cd17643">
    <property type="entry name" value="A_NRPS_Cytc1-like"/>
    <property type="match status" value="1"/>
</dbReference>
<accession>A0A918N4T5</accession>
<keyword evidence="4" id="KW-0597">Phosphoprotein</keyword>
<dbReference type="GO" id="GO:0072330">
    <property type="term" value="P:monocarboxylic acid biosynthetic process"/>
    <property type="evidence" value="ECO:0007669"/>
    <property type="project" value="UniProtKB-ARBA"/>
</dbReference>
<dbReference type="Gene3D" id="3.30.559.10">
    <property type="entry name" value="Chloramphenicol acetyltransferase-like domain"/>
    <property type="match status" value="7"/>
</dbReference>
<dbReference type="InterPro" id="IPR020806">
    <property type="entry name" value="PKS_PP-bd"/>
</dbReference>
<dbReference type="InterPro" id="IPR010060">
    <property type="entry name" value="NRPS_synth"/>
</dbReference>
<name>A0A918N4T5_9FLAO</name>
<dbReference type="GO" id="GO:0031177">
    <property type="term" value="F:phosphopantetheine binding"/>
    <property type="evidence" value="ECO:0007669"/>
    <property type="project" value="InterPro"/>
</dbReference>
<keyword evidence="11" id="KW-1185">Reference proteome</keyword>
<dbReference type="InterPro" id="IPR025110">
    <property type="entry name" value="AMP-bd_C"/>
</dbReference>
<dbReference type="PROSITE" id="PS00455">
    <property type="entry name" value="AMP_BINDING"/>
    <property type="match status" value="6"/>
</dbReference>
<dbReference type="Pfam" id="PF00668">
    <property type="entry name" value="Condensation"/>
    <property type="match status" value="7"/>
</dbReference>
<evidence type="ECO:0000313" key="10">
    <source>
        <dbReference type="EMBL" id="GGX32409.1"/>
    </source>
</evidence>
<comment type="cofactor">
    <cofactor evidence="1">
        <name>pantetheine 4'-phosphate</name>
        <dbReference type="ChEBI" id="CHEBI:47942"/>
    </cofactor>
</comment>
<dbReference type="RefSeq" id="WP_027413623.1">
    <property type="nucleotide sequence ID" value="NZ_BMWS01000034.1"/>
</dbReference>
<dbReference type="FunFam" id="3.40.50.980:FF:000002">
    <property type="entry name" value="Enterobactin synthetase component F"/>
    <property type="match status" value="1"/>
</dbReference>
<reference evidence="10 11" key="1">
    <citation type="journal article" date="2014" name="Int. J. Syst. Evol. Microbiol.">
        <title>Complete genome sequence of Corynebacterium casei LMG S-19264T (=DSM 44701T), isolated from a smear-ripened cheese.</title>
        <authorList>
            <consortium name="US DOE Joint Genome Institute (JGI-PGF)"/>
            <person name="Walter F."/>
            <person name="Albersmeier A."/>
            <person name="Kalinowski J."/>
            <person name="Ruckert C."/>
        </authorList>
    </citation>
    <scope>NUCLEOTIDE SEQUENCE [LARGE SCALE GENOMIC DNA]</scope>
    <source>
        <strain evidence="10 11">KCTC 12285</strain>
    </source>
</reference>
<dbReference type="FunFam" id="3.40.50.12780:FF:000013">
    <property type="entry name" value="Long-chain-fatty-acid--AMP ligase FadD32"/>
    <property type="match status" value="1"/>
</dbReference>
<dbReference type="FunFam" id="1.10.1200.10:FF:000016">
    <property type="entry name" value="Non-ribosomal peptide synthase"/>
    <property type="match status" value="1"/>
</dbReference>
<evidence type="ECO:0000256" key="8">
    <source>
        <dbReference type="ARBA" id="ARBA00023098"/>
    </source>
</evidence>
<feature type="domain" description="Carrier" evidence="9">
    <location>
        <begin position="6276"/>
        <end position="6350"/>
    </location>
</feature>
<dbReference type="Gene3D" id="1.10.1200.10">
    <property type="entry name" value="ACP-like"/>
    <property type="match status" value="6"/>
</dbReference>
<dbReference type="Gene3D" id="3.30.559.30">
    <property type="entry name" value="Nonribosomal peptide synthetase, condensation domain"/>
    <property type="match status" value="7"/>
</dbReference>
<dbReference type="InterPro" id="IPR001242">
    <property type="entry name" value="Condensation_dom"/>
</dbReference>
<dbReference type="InterPro" id="IPR010071">
    <property type="entry name" value="AA_adenyl_dom"/>
</dbReference>
<dbReference type="NCBIfam" id="TIGR01720">
    <property type="entry name" value="NRPS-para261"/>
    <property type="match status" value="2"/>
</dbReference>
<dbReference type="InterPro" id="IPR000873">
    <property type="entry name" value="AMP-dep_synth/lig_dom"/>
</dbReference>
<dbReference type="Pfam" id="PF00501">
    <property type="entry name" value="AMP-binding"/>
    <property type="match status" value="6"/>
</dbReference>
<dbReference type="FunFam" id="1.10.1200.10:FF:000005">
    <property type="entry name" value="Nonribosomal peptide synthetase 1"/>
    <property type="match status" value="4"/>
</dbReference>
<dbReference type="PROSITE" id="PS00012">
    <property type="entry name" value="PHOSPHOPANTETHEINE"/>
    <property type="match status" value="6"/>
</dbReference>
<gene>
    <name evidence="10" type="ORF">GCM10007384_36580</name>
</gene>
<dbReference type="CDD" id="cd19543">
    <property type="entry name" value="DCL_NRPS"/>
    <property type="match status" value="1"/>
</dbReference>
<dbReference type="NCBIfam" id="NF004282">
    <property type="entry name" value="PRK05691.1"/>
    <property type="match status" value="8"/>
</dbReference>
<evidence type="ECO:0000259" key="9">
    <source>
        <dbReference type="PROSITE" id="PS50075"/>
    </source>
</evidence>
<dbReference type="GO" id="GO:0005829">
    <property type="term" value="C:cytosol"/>
    <property type="evidence" value="ECO:0007669"/>
    <property type="project" value="TreeGrafter"/>
</dbReference>
<evidence type="ECO:0000256" key="7">
    <source>
        <dbReference type="ARBA" id="ARBA00022832"/>
    </source>
</evidence>
<dbReference type="InterPro" id="IPR040097">
    <property type="entry name" value="FAAL/FAAC"/>
</dbReference>
<dbReference type="InterPro" id="IPR023213">
    <property type="entry name" value="CAT-like_dom_sf"/>
</dbReference>
<dbReference type="Pfam" id="PF00550">
    <property type="entry name" value="PP-binding"/>
    <property type="match status" value="6"/>
</dbReference>
<dbReference type="FunFam" id="2.30.38.10:FF:000001">
    <property type="entry name" value="Non-ribosomal peptide synthetase PvdI"/>
    <property type="match status" value="5"/>
</dbReference>
<dbReference type="Gene3D" id="3.40.50.12780">
    <property type="entry name" value="N-terminal domain of ligase-like"/>
    <property type="match status" value="1"/>
</dbReference>
<evidence type="ECO:0000313" key="11">
    <source>
        <dbReference type="Proteomes" id="UP000601108"/>
    </source>
</evidence>
<dbReference type="CDD" id="cd19531">
    <property type="entry name" value="LCL_NRPS-like"/>
    <property type="match status" value="4"/>
</dbReference>
<dbReference type="Pfam" id="PF13193">
    <property type="entry name" value="AMP-binding_C"/>
    <property type="match status" value="5"/>
</dbReference>
<sequence length="6843" mass="777699">MLQTNLSSSKEIFEEETLVKVLTHHVIHTPDKTLYRFLENGEEQTDSRTYLELYDRATTVASHILEYVNPGDRVLLLYPSGLDFMDAFFGCLLAGVIAVPAFPPQGKRRIGRLEKIVEDCNAMLVLTQEAIHAKSKKWFSDEVFSEIEWLETDKLDQKISKDFPNIVPETVAFLQYTSGSTGNPKGVIVDHSNVIDNSKLFKKCFQNTPDSVGISWLPIYHDMGLIGNIIQAFYVGFELVMMPPTAFVQKPIRWLQAFSNYKGTISCGPNFAYDLCVNQIRKEDLEGIDLSSWRVAINGSEPIRPETFENFIARYSAYGLKKEALFPGYGLAEATLTVSGCSFNSAPIILGLDKKAFNDKEVKIVEKPIENNEVHRIMGNGPVIEGLIVKIVDPHTKKLCDKNKIGEVWVSGASVAKGYWKKEAISKEIFQAYIEIDTKEGKDVEGPYLRTGDMGFIHNDDLYISGRLKEMMVINGVNHFPQDIERSVQYSSSDLQNNAGVALSILHKGSQQLVIVQEIKRTSIKKYDFPSIVKNICDAVYETHNLPVYGIVLVSPGRIPKTSSGKIQRVATASFYKENIVDGVLERWDSNEVNSVQKSNKATEEKVVSLADTPIEKWFRKAIAKQLELSLNQVSLDKSFAELGINSLLGVRLSGMLSEYLNRSFSPTLIFEFPTLRACASSVEKKLELQEEDKVEKLSLSHIKREDYQNKIPASFQQESLWFLDQLGGSKEYHVYKTIKISGVLDLKILEKATIELVSRHEVFRTVLFADENGSLFQKLLDKRLFKIRCFNQNDPIDIDQTIQEVIFNPFNLSEDFSFRCSVIEINKEESILIFVIHHIAADGFSEAILLNEFSTLYEVYSKGKQPELLPLPIQYSEYAIWQRNYLKGKFLSTALDYWEEKLTGVLPLNLPYDFSSPYPVEKKGKTLIFTLDATLKTSLKELAKEEGVTLFMTLLSVFKILLFRYCGQSDICVGTPIANRHQHELERLIGYFVNTLAMRDELDGKATFKEILHQVKQTSLDAYKNQSAPFEEVVKRVTTRREIGVSPIYQVIFALQQSFDLEELNLGGLYCAPYEVENTTCKYDITCIIDEKSENLSMILEYDTHRFSEETMHRMALHYQNLLHSIVENRNHSITALSMLSGTETQQILKGFNDTVVSYPKEKTVISLFLEQVMITPDTIAVIGDEYSLTYKKLDEESNQLANYLSNSCDVVYEDLIGISLERTEWLIISMLAILKTGAVYVPIDPNYPAARKDYIEKDSNCALTINTDVIENFKRIKETYSVVFSAPIYSSESLAYVLYTSGSTGNPKGVMIAHKSIVRLSKSCDYVDLNTATVWLSTGSISFDATTIEFWGTLLNGGKLIITDTYKLLNTAHLKTTIEKNSVNTLWMTASWFHQVAEEDSTVFENISNLLVGGDKVLFKYTDKISRAYPNILIINGYGPTENTTFSTTYTITDIKEKDIPIGKPINNSQAYVFDETLTSLQPIGVIGELCVGGDGLAKGYLNKEELTREKFIPNPFVKGARMYRTGDLVRWLPDGNLEFVGRKDDQVKIRGYRVELGEIENVLSSVPGITNCCVLAKQDITTNKRLVGYIVKEDVFLEKEDIERQLALELADYMIPKLWVVLDDMPLTKNGKTDRNALPDPDMSQLSVKAYVAPKNETQKQLVRIWKELLSVVQIGIQDNFFELGGDSIITIQVVSRMKRLGYQLQPRDVFEYQTIQELSEKITLENDKILGEQGVLEGVCDLLPIQKWYFEDIYVAKEHFNQSLLLTIEKSVKESHLLTAVQALIQRHDALRFQYKKENNNWRQQYRELQEKIAVVDFQFAVSEEELSELIKDCYDIYQKKLSDIEEGVFKVVLIKTPTDEEKNRILFIAHHLVVDGVSWRILMEDLDVLLNALYQEENIDLGVKGSSYRQWVAVMKQYANSDLLLAQLPYWQKVISNFIPLNANSTSTISQQKNVTTYHSTLSVKHTTSLLKEVHNCYGTEVEDILLSCLGLTISKWAKRDNVVIGLEGHGREDISRTIDTTNTVGWFTSLYPVSLSVSPEISLGNLIKSVKEQLRNIPDKGLGYGALRYLNDSKSVRNNLAGKHWDIVFNYLGQLDNIFKTNKRFGQAGDTIGEAEVGRNTPFHNSLVINSSVTAGNLVISWDYSTLEFDQKNIEELATVYQQTLELVIEHCCKHKDKEMTPSDFGLQKELTYTEFDAFAKTIKDKKIVPESIYKLSPLQEGMLFHGLYDTDAGSYIVQLGLYFKEKVQVDILQSSWNYLAKNHSILRTGFFHKELSTPVQLVKDEVQIPITELDVSSYTDEEQEIMIASFLKKDRELGFEFDTFPLVRITLIKTASVSQRMIFTNHHILLDGWSMSVLIQEFIETYATLLKGDILPDIKEDLYEDYIQYITKKNTNIEETFWKEYIKKLTAPTILPFYKGGVSGNKANGSFEESILPIDTVLTKKILRYAKSNHVTANTIFQGVWAMLLSRYTSEKEVAYGVTVSGRPTDLEASEKRVGLYINTIPLCTSLNADDKILEWLIALQLNHTSCREYQYTSLAKIQSLSEIKGDLFDTVFVFENYPISEALTKAEHLLEIDAIQVKEQTNYPLAIAVTLQKEEFTLKFIHNTSILEESIVKQIQGHFIEALTQFVELPVSSTFQQISIVTSKEKKLLLEVYNDTFLEENEKENIVSLFKKQVEEKPDAIAVVNEGRVLTYKELDEQSNQLANYLITECGVEEESFVGVKIERSEWLIISLLAILKSGGTYIPIDPNYPEDRIQYVENDSQCKIIIEDTLLFDFINKKEKYSKTFENINIHHQMLAYIIYTSGSTGQPKGVMISHSGIVNTIMSQVRKLTEDTKRHCLQFANQSFDASIWEILIALFSGSSLYIIGELVKKDTRLFIEFIQENAITWATLPPAYLKLLNIEELESIDTLITAGEEAPILKAKEFAKIGNYSNAYGPTETSICATVFNGEIFDNVPIGKPITNTKVYILSEDLHLQPQGVIGELCVAGVGVAKGYLNRETLTKEKFITDPFSSGWSMYRTGDLARWLPDGNIEFVGRKDDQVKIRGHRIELGEIEYALTKISTVSSCCVIAKSDEQGTKYLVGYLVTEDTFDKKKIQEKLKHTLPDYMVPRLWVTLDTMPLTSNGKVDKAKLPDELAVGESLLKYAPPRNKVEEQLAQIWEQLLNVKKIGIHDDFFDLGGHSLLATRLVSIIRQEIQVEITIRDVFAYTVLSELALFISTNSLKELMPPIIPIRYQDHIPLSFSQERLWFLDQMKGSVAYHMPLVLRFEGTVDKKVLETSFREIVSRHQILRTVIETEEGIGYQKVISEKEWSMEHLALEAHELDKELENFIARPFDLQEDYMLRICLYEEGQDSWVLAGVFHHIASDGWSNTVFIREFITIYESYSKGKSLSLAPLSLQYADYAVWERTYIRGEVLEKQLAYWEQQLNSVAPLSLPYDYVRPSEQSTKGASMRFSLDSKITNDLKEICKEEGVTLFMLLLSVFKILLYRYSHQDDICVGTPIANRIQKESEDLIGFFANTLALRTDFSQDLTFREVLQQVKETTLAAYNHQQIPFEKVVERVINHRDTSMTPLFQVLFVLQNVSDQKELKTNDFEISSYDYDSTTSKFDITLMAMEGDAGIFLGVEYCVDLFKEETIQRMLLHYNELLHRIVDDIDQKVSVASLLTRSEEYQLLNVFNNTSVSYPKDKNLVDLISDQVLLAPDAIAVTFDKEHVSYKELDYRSNQLAHYLIKKGVSNNDLVGICIERSVEMIIGILGILKSGGAYVPIDPEYPEDRIAYIIEDASLQRMVTTVFASSKIKNKVPDLILLDKDKEDIEKEMPTSVKRKIKITDTAYVIYTSGSTGKPKGVLISHQNVVRLFKNDAALFDFDQNDVWTLFHSFCFDFSVWEIFGALLFGGRLVVVPKTITKDTIAYSELLKKEQVTILNQTPKSFYVLQEEVLQEVSDVVLRYVIFGGEALNPLQLQQWKRDLPNCKLVNMYGITETTVHVTYKEITAADVLKTTSTIGSAIPTLSCYILDDALQLVPVGVIGEICVSGAGLSKGYLNRTTLTSEKFVLNPFEPGERLYRSGDIGRWLADGTIEYIGRKDDQVKIRGYRIELGEIESVLSEIEAINSCCVLAKTDSEGTAFLLGYVVVNENFEKEKIKENLRERLPEYMIPELWVFLDEMPLTSNGKIDKKNLPTPDSAIRSSKKYVAANNYTQKQLVTIWEEILAIEKIGIYDNFFELGGHSLLATRLVSLIRKRMKTELAIRDIFSKPTILELGEHLIHSSTSIVPVIKPRNNKERLPLSFSQERLWFIDQLEGSINYHMPVSLYLEGVLDIVALEASLKIIVSRHEILRTVINEENGIGYQVVRSPEDWSLKKVIVKDCELLEDQISEFIATPFDLSKDYMFRMCLFQLEAESFELVGVFHHISSDGWSNSILVNELKTIYKALKLNQEIELKPLAIQYGDYAIWQRTYIDGTVLEQQLQYWENQLSGIAPLMLPFDYLRPSIQSKQGANFSFMLDEELSTALNDFAKEEGVTLFMVLLSVFKVLLYRYSGQEDICVGTPIANRTQEETENLIGFFVNTLALRSDLGNNPSFSMLLEKVKATTIEAYEYQQTPFEKVVDRVIESRDMSMSPLFQVLFVLQNTPEMGEIQLEGVGVHMNELEINSSNYDLTLLVEEKGSRIALDITYCSDLFTEQTIKKIAGHYKKLVSECITKPEVGIANTSMLSELEKEHLLITSNDTQTVGTSHETLVSLFAKQLAKTPNEIAVVFGEQEWTYFELDSISNKIANHLISEYGITTADFVGVKLERSNWLIGVLLAIQKIGAVYIPIDPGYPKERIDYIEKDSNCRVVIDPEFLKKYDQISDHLDTSIPKSVVKKDMLSYVIYTSGSTGKPKGVMIEHQGIVNTIVSQITAFNILEKEACLQFANQSFDASISEIFVSLLSGAKLVIIEDIYKSDKDYFVSFIKKHAISWATIPPAFLEIIAVDDLKNIKTLVTAGEQAPLAQVKEFSKYGKYCNAYGPTETSICATIFEGTINTNVPIGKPIHNTKVYVLSDTLELQPQGVIGELCIAGKGLARGYLNQETLTANVFVENPFIKGERMYRTGDLVRMQEDGNIEFIGRKDDQVKIRGYRIELGEIVHVITSETYIDSCSVVVKKDKKGNSYLVSYVVTNKTFEVDEIKEQLASKLPEYMIPQFWVFLDEMPITSNGKIDKKALPDFNHDRHITSSYTAARNETEEQLVAIWQELLEREKIGVTDDFFELGGHSLLATRMVSAIRKEMAKEVAIRDVFIYPTIARLSFYISTQTQQEQLPRIIPQQREGQLPLSFSQERLWFIDQLEGTLDYNMPVVLKLTGVLDVQVLEAALKEIVRRHEVLRTVIKTEDGKGYQEVKAFETWRLDTIETLVLENQEQLIHEFVAKPFDLSQDFMLRMRLYEVHENEHILAGVFHHIATDGWSNSILIKELITLYDSYKNGKINPLTPLSIQYADYAIWQRNYIEGTVLEKQLSYWNQKLRGVSSLILPLDFPRPTIQSTKGKSFTFSLDKELSNSLDIICKEEEVTLFMLLLSAFKILLYKYSGQKDICVGSPIANRTREESEALIGFFVNTLALRSDLSGNPSFKDILQQVKENTLEAYEHQQAPFEKVVDSVVEVRDRSISPLFQVMFVLQNTPQQEIDLDGLTITNIPYEVDNSKYDITLAAIEDESGILLNMTYCTDLFREDTIRQMAEHYKMLLCNLVEDTKKRIGSITMITASEKHQLLTLFNDTKLDYPDQTTVLDLFYQQVENTPDKIAVVFENTNLTYQELDTKTNQLARHLQKQGVKENSLVGICIGRSLEMIVGILGILKAKGTYVPIDPDYPEDRITYILQDAKIYFVVSSSIHIELWKDKENIGLTLLDTDWNEIAEESSDRISQLLLPECLAYIIYTSGSTGNPKGVMVTHANLTGLVFSKIAYYGTVEGMILLPSFVFDPSVSVIFGTLLTGGRLIIPSKEAIHDASQMKILLQQNVDLLLCVSSYYNFLLSEGLLNNTQLRGVIVGGEQLNKKVVERHYESYRSITMYNEYGPTECTVWASVSEVQENEVIDIGRPVSNTQIYILDQEQQLVPRGVVGELCISGVGLSNGYLNREELTKEKFVPNPFVTGKQMYRTGDLARWLPDGKIAFIGRTDDQVKIRGYRIELGEIETALLKVVDIENCCVVVKEDDQGAKQLVAYIVVEEEFDIKAVKQELKLSLPEYMIPVLWIPLETMPLTSNGKIDKKALPDLDMSLSLKESYVAPRNELEKQTSIVWQELLGVEEIGIHDNFFELGGDSIITIQVVSRMNRLGYTMQPRDLFEYQTISGLANYIALGTGEIIGEQGFLKGESDLLPIQQWYFDEIYSEGVHFNQAVLLSISKDINEISLRKTVEVLTTHHDALRFVYQQKDQQWTQTYGNEVCVVEVVDWSTVAVVEEEFCETSITVICDNYQKRLSSHKGQMFTVVLIKTPSNIHDDRLFLLANHLVIDGVSWRILLDDFGRVLKEIETTQEIDVDLGKKGSSYREWVQVLKEYANKNSVLAQQSYWSSMSMDYTPIPTDIRGEASNRNEVSNYKTTLDVANTTALLKEIHQSYGTEIEDILISCLVMTVHDWSGKSKVIIGLEGHGREDISDEVDISNTIGWFTNVYPVALIDESKGILGNLIKSIKEQLRKIPDKGLGYGALLNLHPSKEVRKRISRIQWDILFNYLGQLDNLTTNESWFDIAPESCGTPIGDSIPFTNKLEINSSVTGGQLQLEWSYSEKEYKPETIKKLANQYLSNIKTIIEHCKNQENRDFTPSDYGLEKEIEITELDAFFDEETASDSEEVFKI</sequence>
<keyword evidence="6" id="KW-0677">Repeat</keyword>
<dbReference type="CDD" id="cd05931">
    <property type="entry name" value="FAAL"/>
    <property type="match status" value="1"/>
</dbReference>
<proteinExistence type="inferred from homology"/>
<dbReference type="InterPro" id="IPR042099">
    <property type="entry name" value="ANL_N_sf"/>
</dbReference>
<dbReference type="InterPro" id="IPR009081">
    <property type="entry name" value="PP-bd_ACP"/>
</dbReference>
<evidence type="ECO:0000256" key="5">
    <source>
        <dbReference type="ARBA" id="ARBA00022598"/>
    </source>
</evidence>
<dbReference type="CDD" id="cd12117">
    <property type="entry name" value="A_NRPS_Srf_like"/>
    <property type="match status" value="1"/>
</dbReference>
<dbReference type="Gene3D" id="3.30.300.30">
    <property type="match status" value="6"/>
</dbReference>
<dbReference type="Proteomes" id="UP000601108">
    <property type="component" value="Unassembled WGS sequence"/>
</dbReference>